<dbReference type="GO" id="GO:0005524">
    <property type="term" value="F:ATP binding"/>
    <property type="evidence" value="ECO:0007669"/>
    <property type="project" value="UniProtKB-KW"/>
</dbReference>
<keyword evidence="8" id="KW-0472">Membrane</keyword>
<keyword evidence="7 10" id="KW-0067">ATP-binding</keyword>
<dbReference type="GO" id="GO:0005886">
    <property type="term" value="C:plasma membrane"/>
    <property type="evidence" value="ECO:0007669"/>
    <property type="project" value="UniProtKB-SubCell"/>
</dbReference>
<dbReference type="InterPro" id="IPR003439">
    <property type="entry name" value="ABC_transporter-like_ATP-bd"/>
</dbReference>
<evidence type="ECO:0000256" key="3">
    <source>
        <dbReference type="ARBA" id="ARBA00022448"/>
    </source>
</evidence>
<comment type="subcellular location">
    <subcellularLocation>
        <location evidence="1">Cell inner membrane</location>
        <topology evidence="1">Peripheral membrane protein</topology>
    </subcellularLocation>
</comment>
<keyword evidence="4" id="KW-1003">Cell membrane</keyword>
<comment type="caution">
    <text evidence="10">The sequence shown here is derived from an EMBL/GenBank/DDBJ whole genome shotgun (WGS) entry which is preliminary data.</text>
</comment>
<dbReference type="Pfam" id="PF00005">
    <property type="entry name" value="ABC_tran"/>
    <property type="match status" value="1"/>
</dbReference>
<dbReference type="PANTHER" id="PTHR43776:SF4">
    <property type="entry name" value="PUTRESCINE EXPORT SYSTEM ATP-BINDING PROTEIN SAPF"/>
    <property type="match status" value="1"/>
</dbReference>
<evidence type="ECO:0000256" key="6">
    <source>
        <dbReference type="ARBA" id="ARBA00022741"/>
    </source>
</evidence>
<evidence type="ECO:0000259" key="9">
    <source>
        <dbReference type="PROSITE" id="PS50893"/>
    </source>
</evidence>
<dbReference type="GO" id="GO:0055085">
    <property type="term" value="P:transmembrane transport"/>
    <property type="evidence" value="ECO:0007669"/>
    <property type="project" value="UniProtKB-ARBA"/>
</dbReference>
<evidence type="ECO:0000313" key="11">
    <source>
        <dbReference type="Proteomes" id="UP001595821"/>
    </source>
</evidence>
<dbReference type="InterPro" id="IPR050319">
    <property type="entry name" value="ABC_transp_ATP-bind"/>
</dbReference>
<dbReference type="GeneID" id="71856526"/>
<dbReference type="InterPro" id="IPR003593">
    <property type="entry name" value="AAA+_ATPase"/>
</dbReference>
<dbReference type="AlphaFoldDB" id="A0ABD5P0E3"/>
<organism evidence="10 11">
    <name type="scientific">Natribaculum luteum</name>
    <dbReference type="NCBI Taxonomy" id="1586232"/>
    <lineage>
        <taxon>Archaea</taxon>
        <taxon>Methanobacteriati</taxon>
        <taxon>Methanobacteriota</taxon>
        <taxon>Stenosarchaea group</taxon>
        <taxon>Halobacteria</taxon>
        <taxon>Halobacteriales</taxon>
        <taxon>Natrialbaceae</taxon>
        <taxon>Natribaculum</taxon>
    </lineage>
</organism>
<dbReference type="CDD" id="cd03257">
    <property type="entry name" value="ABC_NikE_OppD_transporters"/>
    <property type="match status" value="1"/>
</dbReference>
<dbReference type="PROSITE" id="PS50893">
    <property type="entry name" value="ABC_TRANSPORTER_2"/>
    <property type="match status" value="1"/>
</dbReference>
<dbReference type="InterPro" id="IPR027417">
    <property type="entry name" value="P-loop_NTPase"/>
</dbReference>
<evidence type="ECO:0000256" key="2">
    <source>
        <dbReference type="ARBA" id="ARBA00005417"/>
    </source>
</evidence>
<dbReference type="EMBL" id="JBHSDJ010000096">
    <property type="protein sequence ID" value="MFC4247765.1"/>
    <property type="molecule type" value="Genomic_DNA"/>
</dbReference>
<dbReference type="Gene3D" id="3.40.50.300">
    <property type="entry name" value="P-loop containing nucleotide triphosphate hydrolases"/>
    <property type="match status" value="1"/>
</dbReference>
<dbReference type="SUPFAM" id="SSF52540">
    <property type="entry name" value="P-loop containing nucleoside triphosphate hydrolases"/>
    <property type="match status" value="1"/>
</dbReference>
<gene>
    <name evidence="10" type="ORF">ACFOZ7_12475</name>
</gene>
<evidence type="ECO:0000256" key="5">
    <source>
        <dbReference type="ARBA" id="ARBA00022519"/>
    </source>
</evidence>
<dbReference type="RefSeq" id="WP_246975709.1">
    <property type="nucleotide sequence ID" value="NZ_CP095398.1"/>
</dbReference>
<evidence type="ECO:0000256" key="4">
    <source>
        <dbReference type="ARBA" id="ARBA00022475"/>
    </source>
</evidence>
<reference evidence="10 11" key="1">
    <citation type="journal article" date="2014" name="Int. J. Syst. Evol. Microbiol.">
        <title>Complete genome sequence of Corynebacterium casei LMG S-19264T (=DSM 44701T), isolated from a smear-ripened cheese.</title>
        <authorList>
            <consortium name="US DOE Joint Genome Institute (JGI-PGF)"/>
            <person name="Walter F."/>
            <person name="Albersmeier A."/>
            <person name="Kalinowski J."/>
            <person name="Ruckert C."/>
        </authorList>
    </citation>
    <scope>NUCLEOTIDE SEQUENCE [LARGE SCALE GENOMIC DNA]</scope>
    <source>
        <strain evidence="10 11">IBRC-M 10912</strain>
    </source>
</reference>
<comment type="similarity">
    <text evidence="2">Belongs to the ABC transporter superfamily.</text>
</comment>
<protein>
    <submittedName>
        <fullName evidence="10">ABC transporter ATP-binding protein</fullName>
    </submittedName>
</protein>
<feature type="domain" description="ABC transporter" evidence="9">
    <location>
        <begin position="31"/>
        <end position="283"/>
    </location>
</feature>
<evidence type="ECO:0000256" key="8">
    <source>
        <dbReference type="ARBA" id="ARBA00023136"/>
    </source>
</evidence>
<evidence type="ECO:0000256" key="1">
    <source>
        <dbReference type="ARBA" id="ARBA00004417"/>
    </source>
</evidence>
<evidence type="ECO:0000313" key="10">
    <source>
        <dbReference type="EMBL" id="MFC4247765.1"/>
    </source>
</evidence>
<dbReference type="InterPro" id="IPR013563">
    <property type="entry name" value="Oligopep_ABC_C"/>
</dbReference>
<sequence length="378" mass="42481">MSSATDSPLLALDSVEVHFTDETALMEAIPERIKERFGWNEQPVRAVDDVSLDIEDGDVLAIIGESGSGKTTLGKTAIGLEEPTSGSVKYRGYDVQELEDRRRIDDVDYRDVRKNLQIIHQDSDASLNPYRTVMTSLKEPLRRYNPELTHADCRRRILEIFNVVGLTPANEYADRYPHELSGGEKQRVSMVRAMLVEPDLVLADEPVAAQDPSLRIKLMDLMLELQDLFDTAYIFVSHNLEHARYMTSNGGRIAVMYLGEIVEIGPAKEVLANPKHPYTKILKWASLDIHPDVARRKLEMEVPLRESSTKDDAATASGCRFHPRCPKAREICSEQSPFGLVSDSNGADHEAACFRGDSDHEYWRSDPLDPDGEIEISE</sequence>
<name>A0ABD5P0E3_9EURY</name>
<dbReference type="InterPro" id="IPR017871">
    <property type="entry name" value="ABC_transporter-like_CS"/>
</dbReference>
<keyword evidence="6" id="KW-0547">Nucleotide-binding</keyword>
<dbReference type="SMART" id="SM00382">
    <property type="entry name" value="AAA"/>
    <property type="match status" value="1"/>
</dbReference>
<dbReference type="Proteomes" id="UP001595821">
    <property type="component" value="Unassembled WGS sequence"/>
</dbReference>
<dbReference type="PROSITE" id="PS00211">
    <property type="entry name" value="ABC_TRANSPORTER_1"/>
    <property type="match status" value="1"/>
</dbReference>
<keyword evidence="5" id="KW-0997">Cell inner membrane</keyword>
<accession>A0ABD5P0E3</accession>
<dbReference type="Pfam" id="PF08352">
    <property type="entry name" value="oligo_HPY"/>
    <property type="match status" value="1"/>
</dbReference>
<dbReference type="PANTHER" id="PTHR43776">
    <property type="entry name" value="TRANSPORT ATP-BINDING PROTEIN"/>
    <property type="match status" value="1"/>
</dbReference>
<dbReference type="NCBIfam" id="TIGR01727">
    <property type="entry name" value="oligo_HPY"/>
    <property type="match status" value="1"/>
</dbReference>
<keyword evidence="3" id="KW-0813">Transport</keyword>
<proteinExistence type="inferred from homology"/>
<evidence type="ECO:0000256" key="7">
    <source>
        <dbReference type="ARBA" id="ARBA00022840"/>
    </source>
</evidence>